<dbReference type="GO" id="GO:0003677">
    <property type="term" value="F:DNA binding"/>
    <property type="evidence" value="ECO:0007669"/>
    <property type="project" value="UniProtKB-KW"/>
</dbReference>
<name>A0A2R6AEG5_9ARCH</name>
<keyword evidence="1" id="KW-0238">DNA-binding</keyword>
<dbReference type="Pfam" id="PF07282">
    <property type="entry name" value="Cas12f1-like_TNB"/>
    <property type="match status" value="1"/>
</dbReference>
<dbReference type="InterPro" id="IPR010095">
    <property type="entry name" value="Cas12f1-like_TNB"/>
</dbReference>
<evidence type="ECO:0000259" key="2">
    <source>
        <dbReference type="Pfam" id="PF07282"/>
    </source>
</evidence>
<gene>
    <name evidence="3" type="ORF">B9Q02_08830</name>
</gene>
<feature type="domain" description="Cas12f1-like TNB" evidence="2">
    <location>
        <begin position="23"/>
        <end position="72"/>
    </location>
</feature>
<evidence type="ECO:0000313" key="4">
    <source>
        <dbReference type="Proteomes" id="UP000240569"/>
    </source>
</evidence>
<comment type="caution">
    <text evidence="3">The sequence shown here is derived from an EMBL/GenBank/DDBJ whole genome shotgun (WGS) entry which is preliminary data.</text>
</comment>
<dbReference type="Proteomes" id="UP000240569">
    <property type="component" value="Unassembled WGS sequence"/>
</dbReference>
<reference evidence="3 4" key="1">
    <citation type="submission" date="2017-04" db="EMBL/GenBank/DDBJ databases">
        <title>Novel microbial lineages endemic to geothermal iron-oxide mats fill important gaps in the evolutionary history of Archaea.</title>
        <authorList>
            <person name="Jay Z.J."/>
            <person name="Beam J.P."/>
            <person name="Dlakic M."/>
            <person name="Rusch D.B."/>
            <person name="Kozubal M.A."/>
            <person name="Inskeep W.P."/>
        </authorList>
    </citation>
    <scope>NUCLEOTIDE SEQUENCE [LARGE SCALE GENOMIC DNA]</scope>
    <source>
        <strain evidence="3">BE_D</strain>
    </source>
</reference>
<evidence type="ECO:0000313" key="3">
    <source>
        <dbReference type="EMBL" id="PSN84777.1"/>
    </source>
</evidence>
<proteinExistence type="predicted"/>
<dbReference type="EMBL" id="NEXD01000065">
    <property type="protein sequence ID" value="PSN84777.1"/>
    <property type="molecule type" value="Genomic_DNA"/>
</dbReference>
<sequence>MNVLGLIQSETKKRGLRLYNSSFSELRRILEWEFAKQGKTVLLVSAFNSSRECFLCCGINQDLTLEDRVFRCLF</sequence>
<accession>A0A2R6AEG5</accession>
<organism evidence="3 4">
    <name type="scientific">Candidatus Marsarchaeota G1 archaeon BE_D</name>
    <dbReference type="NCBI Taxonomy" id="1978156"/>
    <lineage>
        <taxon>Archaea</taxon>
        <taxon>Candidatus Marsarchaeota</taxon>
        <taxon>Candidatus Marsarchaeota group 1</taxon>
    </lineage>
</organism>
<dbReference type="AlphaFoldDB" id="A0A2R6AEG5"/>
<protein>
    <recommendedName>
        <fullName evidence="2">Cas12f1-like TNB domain-containing protein</fullName>
    </recommendedName>
</protein>
<evidence type="ECO:0000256" key="1">
    <source>
        <dbReference type="ARBA" id="ARBA00023125"/>
    </source>
</evidence>